<dbReference type="EMBL" id="BDIP01008358">
    <property type="protein sequence ID" value="GIQ91804.1"/>
    <property type="molecule type" value="Genomic_DNA"/>
</dbReference>
<dbReference type="AlphaFoldDB" id="A0A9K3DDB0"/>
<organism evidence="2 3">
    <name type="scientific">Kipferlia bialata</name>
    <dbReference type="NCBI Taxonomy" id="797122"/>
    <lineage>
        <taxon>Eukaryota</taxon>
        <taxon>Metamonada</taxon>
        <taxon>Carpediemonas-like organisms</taxon>
        <taxon>Kipferlia</taxon>
    </lineage>
</organism>
<reference evidence="2 3" key="1">
    <citation type="journal article" date="2018" name="PLoS ONE">
        <title>The draft genome of Kipferlia bialata reveals reductive genome evolution in fornicate parasites.</title>
        <authorList>
            <person name="Tanifuji G."/>
            <person name="Takabayashi S."/>
            <person name="Kume K."/>
            <person name="Takagi M."/>
            <person name="Nakayama T."/>
            <person name="Kamikawa R."/>
            <person name="Inagaki Y."/>
            <person name="Hashimoto T."/>
        </authorList>
    </citation>
    <scope>NUCLEOTIDE SEQUENCE [LARGE SCALE GENOMIC DNA]</scope>
    <source>
        <strain evidence="2">NY0173</strain>
    </source>
</reference>
<feature type="non-terminal residue" evidence="2">
    <location>
        <position position="1"/>
    </location>
</feature>
<sequence>MGTSTSGFSFANDASFDHDMEEENPEDDPAYIVFPPGGNNTVSETTYPLTDVDGTETLY</sequence>
<feature type="compositionally biased region" description="Acidic residues" evidence="1">
    <location>
        <begin position="19"/>
        <end position="29"/>
    </location>
</feature>
<comment type="caution">
    <text evidence="2">The sequence shown here is derived from an EMBL/GenBank/DDBJ whole genome shotgun (WGS) entry which is preliminary data.</text>
</comment>
<evidence type="ECO:0000256" key="1">
    <source>
        <dbReference type="SAM" id="MobiDB-lite"/>
    </source>
</evidence>
<name>A0A9K3DDB0_9EUKA</name>
<evidence type="ECO:0000313" key="2">
    <source>
        <dbReference type="EMBL" id="GIQ91804.1"/>
    </source>
</evidence>
<feature type="region of interest" description="Disordered" evidence="1">
    <location>
        <begin position="1"/>
        <end position="59"/>
    </location>
</feature>
<evidence type="ECO:0000313" key="3">
    <source>
        <dbReference type="Proteomes" id="UP000265618"/>
    </source>
</evidence>
<keyword evidence="3" id="KW-1185">Reference proteome</keyword>
<proteinExistence type="predicted"/>
<feature type="compositionally biased region" description="Polar residues" evidence="1">
    <location>
        <begin position="38"/>
        <end position="48"/>
    </location>
</feature>
<dbReference type="Proteomes" id="UP000265618">
    <property type="component" value="Unassembled WGS sequence"/>
</dbReference>
<gene>
    <name evidence="2" type="ORF">KIPB_015212</name>
</gene>
<accession>A0A9K3DDB0</accession>
<protein>
    <submittedName>
        <fullName evidence="2">Uncharacterized protein</fullName>
    </submittedName>
</protein>